<dbReference type="GO" id="GO:0006665">
    <property type="term" value="P:sphingolipid metabolic process"/>
    <property type="evidence" value="ECO:0007669"/>
    <property type="project" value="InterPro"/>
</dbReference>
<dbReference type="PRINTS" id="PR01797">
    <property type="entry name" value="SAPOSIN"/>
</dbReference>
<evidence type="ECO:0000256" key="4">
    <source>
        <dbReference type="ARBA" id="ARBA00022737"/>
    </source>
</evidence>
<dbReference type="SMART" id="SM00741">
    <property type="entry name" value="SapB"/>
    <property type="match status" value="1"/>
</dbReference>
<comment type="subcellular location">
    <subcellularLocation>
        <location evidence="1">Secreted</location>
    </subcellularLocation>
</comment>
<dbReference type="Pfam" id="PF05184">
    <property type="entry name" value="SapB_1"/>
    <property type="match status" value="1"/>
</dbReference>
<keyword evidence="10" id="KW-1185">Reference proteome</keyword>
<dbReference type="EMBL" id="AAFI02000005">
    <property type="protein sequence ID" value="EDR41110.1"/>
    <property type="molecule type" value="Genomic_DNA"/>
</dbReference>
<sequence>MNKLLLAFLFFGLIASVTISMKIDVRTQSEPNLGDIPLCLICDFAVGKIEKYLDDKANTTVIIDKVEKDCNILRNSWIGKCKNIVTEYGPKIIDLLESNESPKAVCAIIDLC</sequence>
<dbReference type="eggNOG" id="ENOG502RIKU">
    <property type="taxonomic scope" value="Eukaryota"/>
</dbReference>
<dbReference type="GO" id="GO:0005576">
    <property type="term" value="C:extracellular region"/>
    <property type="evidence" value="ECO:0007669"/>
    <property type="project" value="UniProtKB-SubCell"/>
</dbReference>
<keyword evidence="5" id="KW-1015">Disulfide bond</keyword>
<evidence type="ECO:0000256" key="3">
    <source>
        <dbReference type="ARBA" id="ARBA00022729"/>
    </source>
</evidence>
<dbReference type="SMR" id="B0G0Z4"/>
<dbReference type="PANTHER" id="PTHR11480">
    <property type="entry name" value="SAPOSIN-RELATED"/>
    <property type="match status" value="1"/>
</dbReference>
<dbReference type="GO" id="GO:0005764">
    <property type="term" value="C:lysosome"/>
    <property type="evidence" value="ECO:0007669"/>
    <property type="project" value="InterPro"/>
</dbReference>
<feature type="chain" id="PRO_5002750530" evidence="7">
    <location>
        <begin position="21"/>
        <end position="112"/>
    </location>
</feature>
<evidence type="ECO:0000256" key="5">
    <source>
        <dbReference type="ARBA" id="ARBA00023157"/>
    </source>
</evidence>
<comment type="caution">
    <text evidence="9">The sequence shown here is derived from an EMBL/GenBank/DDBJ whole genome shotgun (WGS) entry which is preliminary data.</text>
</comment>
<evidence type="ECO:0000313" key="10">
    <source>
        <dbReference type="Proteomes" id="UP000002195"/>
    </source>
</evidence>
<accession>B0G0Z4</accession>
<evidence type="ECO:0000256" key="1">
    <source>
        <dbReference type="ARBA" id="ARBA00004613"/>
    </source>
</evidence>
<keyword evidence="6" id="KW-0325">Glycoprotein</keyword>
<evidence type="ECO:0000256" key="7">
    <source>
        <dbReference type="SAM" id="SignalP"/>
    </source>
</evidence>
<evidence type="ECO:0000256" key="2">
    <source>
        <dbReference type="ARBA" id="ARBA00022525"/>
    </source>
</evidence>
<dbReference type="Gene3D" id="1.10.225.10">
    <property type="entry name" value="Saposin-like"/>
    <property type="match status" value="1"/>
</dbReference>
<dbReference type="PaxDb" id="44689-DDB0237972"/>
<dbReference type="ExpressionAtlas" id="B0G0Z4">
    <property type="expression patterns" value="baseline"/>
</dbReference>
<keyword evidence="4" id="KW-0677">Repeat</keyword>
<dbReference type="GO" id="GO:0016020">
    <property type="term" value="C:membrane"/>
    <property type="evidence" value="ECO:0007669"/>
    <property type="project" value="GOC"/>
</dbReference>
<dbReference type="InterPro" id="IPR008373">
    <property type="entry name" value="Saposin"/>
</dbReference>
<dbReference type="Pfam" id="PF03489">
    <property type="entry name" value="SapB_2"/>
    <property type="match status" value="1"/>
</dbReference>
<feature type="signal peptide" evidence="7">
    <location>
        <begin position="1"/>
        <end position="20"/>
    </location>
</feature>
<reference evidence="9 10" key="1">
    <citation type="journal article" date="2005" name="Nature">
        <title>The genome of the social amoeba Dictyostelium discoideum.</title>
        <authorList>
            <consortium name="The Dictyostelium discoideum Sequencing Consortium"/>
            <person name="Eichinger L."/>
            <person name="Pachebat J.A."/>
            <person name="Glockner G."/>
            <person name="Rajandream M.A."/>
            <person name="Sucgang R."/>
            <person name="Berriman M."/>
            <person name="Song J."/>
            <person name="Olsen R."/>
            <person name="Szafranski K."/>
            <person name="Xu Q."/>
            <person name="Tunggal B."/>
            <person name="Kummerfeld S."/>
            <person name="Madera M."/>
            <person name="Konfortov B.A."/>
            <person name="Rivero F."/>
            <person name="Bankier A.T."/>
            <person name="Lehmann R."/>
            <person name="Hamlin N."/>
            <person name="Davies R."/>
            <person name="Gaudet P."/>
            <person name="Fey P."/>
            <person name="Pilcher K."/>
            <person name="Chen G."/>
            <person name="Saunders D."/>
            <person name="Sodergren E."/>
            <person name="Davis P."/>
            <person name="Kerhornou A."/>
            <person name="Nie X."/>
            <person name="Hall N."/>
            <person name="Anjard C."/>
            <person name="Hemphill L."/>
            <person name="Bason N."/>
            <person name="Farbrother P."/>
            <person name="Desany B."/>
            <person name="Just E."/>
            <person name="Morio T."/>
            <person name="Rost R."/>
            <person name="Churcher C."/>
            <person name="Cooper J."/>
            <person name="Haydock S."/>
            <person name="van Driessche N."/>
            <person name="Cronin A."/>
            <person name="Goodhead I."/>
            <person name="Muzny D."/>
            <person name="Mourier T."/>
            <person name="Pain A."/>
            <person name="Lu M."/>
            <person name="Harper D."/>
            <person name="Lindsay R."/>
            <person name="Hauser H."/>
            <person name="James K."/>
            <person name="Quiles M."/>
            <person name="Madan Babu M."/>
            <person name="Saito T."/>
            <person name="Buchrieser C."/>
            <person name="Wardroper A."/>
            <person name="Felder M."/>
            <person name="Thangavelu M."/>
            <person name="Johnson D."/>
            <person name="Knights A."/>
            <person name="Loulseged H."/>
            <person name="Mungall K."/>
            <person name="Oliver K."/>
            <person name="Price C."/>
            <person name="Quail M.A."/>
            <person name="Urushihara H."/>
            <person name="Hernandez J."/>
            <person name="Rabbinowitsch E."/>
            <person name="Steffen D."/>
            <person name="Sanders M."/>
            <person name="Ma J."/>
            <person name="Kohara Y."/>
            <person name="Sharp S."/>
            <person name="Simmonds M."/>
            <person name="Spiegler S."/>
            <person name="Tivey A."/>
            <person name="Sugano S."/>
            <person name="White B."/>
            <person name="Walker D."/>
            <person name="Woodward J."/>
            <person name="Winckler T."/>
            <person name="Tanaka Y."/>
            <person name="Shaulsky G."/>
            <person name="Schleicher M."/>
            <person name="Weinstock G."/>
            <person name="Rosenthal A."/>
            <person name="Cox E.C."/>
            <person name="Chisholm R.L."/>
            <person name="Gibbs R."/>
            <person name="Loomis W.F."/>
            <person name="Platzer M."/>
            <person name="Kay R.R."/>
            <person name="Williams J."/>
            <person name="Dear P.H."/>
            <person name="Noegel A.A."/>
            <person name="Barrell B."/>
            <person name="Kuspa A."/>
        </authorList>
    </citation>
    <scope>NUCLEOTIDE SEQUENCE [LARGE SCALE GENOMIC DNA]</scope>
    <source>
        <strain evidence="9 10">AX4</strain>
    </source>
</reference>
<dbReference type="InterPro" id="IPR008139">
    <property type="entry name" value="SaposinB_dom"/>
</dbReference>
<dbReference type="InterPro" id="IPR051428">
    <property type="entry name" value="Sphingo_Act-Surfact_Prot"/>
</dbReference>
<dbReference type="OMA" id="KSDWINK"/>
<proteinExistence type="predicted"/>
<dbReference type="GeneID" id="8617066"/>
<dbReference type="AlphaFoldDB" id="B0G0Z4"/>
<keyword evidence="2" id="KW-0964">Secreted</keyword>
<dbReference type="PROSITE" id="PS50015">
    <property type="entry name" value="SAP_B"/>
    <property type="match status" value="1"/>
</dbReference>
<evidence type="ECO:0000313" key="9">
    <source>
        <dbReference type="EMBL" id="EDR41110.1"/>
    </source>
</evidence>
<dbReference type="PANTHER" id="PTHR11480:SF91">
    <property type="entry name" value="SAPOSIN B-TYPE DOMAIN-CONTAINING PROTEIN"/>
    <property type="match status" value="1"/>
</dbReference>
<feature type="domain" description="Saposin B-type" evidence="8">
    <location>
        <begin position="35"/>
        <end position="112"/>
    </location>
</feature>
<organism evidence="9 10">
    <name type="scientific">Dictyostelium discoideum</name>
    <name type="common">Social amoeba</name>
    <dbReference type="NCBI Taxonomy" id="44689"/>
    <lineage>
        <taxon>Eukaryota</taxon>
        <taxon>Amoebozoa</taxon>
        <taxon>Evosea</taxon>
        <taxon>Eumycetozoa</taxon>
        <taxon>Dictyostelia</taxon>
        <taxon>Dictyosteliales</taxon>
        <taxon>Dictyosteliaceae</taxon>
        <taxon>Dictyostelium</taxon>
    </lineage>
</organism>
<dbReference type="InterPro" id="IPR007856">
    <property type="entry name" value="SapB_1"/>
</dbReference>
<name>B0G0Z4_DICDI</name>
<evidence type="ECO:0000256" key="6">
    <source>
        <dbReference type="ARBA" id="ARBA00023180"/>
    </source>
</evidence>
<keyword evidence="3 7" id="KW-0732">Signal</keyword>
<dbReference type="InParanoid" id="B0G0Z4"/>
<dbReference type="FunFam" id="1.10.225.10:FF:000002">
    <property type="entry name" value="prosaposin isoform X2"/>
    <property type="match status" value="1"/>
</dbReference>
<dbReference type="RefSeq" id="XP_001732952.1">
    <property type="nucleotide sequence ID" value="XM_001732900.1"/>
</dbReference>
<evidence type="ECO:0000259" key="8">
    <source>
        <dbReference type="PROSITE" id="PS50015"/>
    </source>
</evidence>
<dbReference type="SUPFAM" id="SSF47862">
    <property type="entry name" value="Saposin"/>
    <property type="match status" value="1"/>
</dbReference>
<protein>
    <submittedName>
        <fullName evidence="9">Saposin B domain-containing protein</fullName>
    </submittedName>
</protein>
<gene>
    <name evidence="9" type="ORF">DDB_G0269616</name>
</gene>
<dbReference type="Proteomes" id="UP000002195">
    <property type="component" value="Unassembled WGS sequence"/>
</dbReference>
<dbReference type="VEuPathDB" id="AmoebaDB:DDB_G0269616"/>
<dbReference type="InterPro" id="IPR008138">
    <property type="entry name" value="SapB_2"/>
</dbReference>
<dbReference type="KEGG" id="ddi:DDB_G0269616"/>
<dbReference type="HOGENOM" id="CLU_2417797_0_0_1"/>
<dbReference type="InterPro" id="IPR011001">
    <property type="entry name" value="Saposin-like"/>
</dbReference>